<evidence type="ECO:0000313" key="1">
    <source>
        <dbReference type="EMBL" id="PHM59118.1"/>
    </source>
</evidence>
<sequence length="115" mass="13109">MHRHQEKNEVFSHSFQLTQIIASVWGDPSDITDVVWHSGYRKPEREATEIARLTIDIMEGVPDEVPYSARPKNLNDILMAELNNIIFDATWSDKATPASVARVILENGYQKGEEK</sequence>
<dbReference type="AlphaFoldDB" id="A0A2D0K6Q0"/>
<dbReference type="EMBL" id="NJAJ01000089">
    <property type="protein sequence ID" value="PHM59118.1"/>
    <property type="molecule type" value="Genomic_DNA"/>
</dbReference>
<gene>
    <name evidence="1" type="ORF">Xsto_04064</name>
</gene>
<protein>
    <submittedName>
        <fullName evidence="1">Uncharacterized protein</fullName>
    </submittedName>
</protein>
<name>A0A2D0K6Q0_9GAMM</name>
<evidence type="ECO:0000313" key="2">
    <source>
        <dbReference type="Proteomes" id="UP000222366"/>
    </source>
</evidence>
<reference evidence="1 2" key="1">
    <citation type="journal article" date="2017" name="Nat. Microbiol.">
        <title>Natural product diversity associated with the nematode symbionts Photorhabdus and Xenorhabdus.</title>
        <authorList>
            <person name="Tobias N.J."/>
            <person name="Wolff H."/>
            <person name="Djahanschiri B."/>
            <person name="Grundmann F."/>
            <person name="Kronenwerth M."/>
            <person name="Shi Y.M."/>
            <person name="Simonyi S."/>
            <person name="Grun P."/>
            <person name="Shapiro-Ilan D."/>
            <person name="Pidot S.J."/>
            <person name="Stinear T.P."/>
            <person name="Ebersberger I."/>
            <person name="Bode H.B."/>
        </authorList>
    </citation>
    <scope>NUCLEOTIDE SEQUENCE [LARGE SCALE GENOMIC DNA]</scope>
    <source>
        <strain evidence="1 2">DSM 17904</strain>
    </source>
</reference>
<accession>A0A2D0K6Q0</accession>
<keyword evidence="2" id="KW-1185">Reference proteome</keyword>
<dbReference type="Proteomes" id="UP000222366">
    <property type="component" value="Unassembled WGS sequence"/>
</dbReference>
<organism evidence="1 2">
    <name type="scientific">Xenorhabdus stockiae</name>
    <dbReference type="NCBI Taxonomy" id="351614"/>
    <lineage>
        <taxon>Bacteria</taxon>
        <taxon>Pseudomonadati</taxon>
        <taxon>Pseudomonadota</taxon>
        <taxon>Gammaproteobacteria</taxon>
        <taxon>Enterobacterales</taxon>
        <taxon>Morganellaceae</taxon>
        <taxon>Xenorhabdus</taxon>
    </lineage>
</organism>
<comment type="caution">
    <text evidence="1">The sequence shown here is derived from an EMBL/GenBank/DDBJ whole genome shotgun (WGS) entry which is preliminary data.</text>
</comment>
<proteinExistence type="predicted"/>